<dbReference type="GO" id="GO:0005975">
    <property type="term" value="P:carbohydrate metabolic process"/>
    <property type="evidence" value="ECO:0007669"/>
    <property type="project" value="InterPro"/>
</dbReference>
<keyword evidence="1" id="KW-0812">Transmembrane</keyword>
<dbReference type="SUPFAM" id="SSF54556">
    <property type="entry name" value="Chitinase insertion domain"/>
    <property type="match status" value="1"/>
</dbReference>
<protein>
    <submittedName>
        <fullName evidence="3">Putative catalytically inactive chitinase-like lectin</fullName>
    </submittedName>
</protein>
<dbReference type="InterPro" id="IPR011583">
    <property type="entry name" value="Chitinase_II/V-like_cat"/>
</dbReference>
<dbReference type="PROSITE" id="PS51910">
    <property type="entry name" value="GH18_2"/>
    <property type="match status" value="1"/>
</dbReference>
<dbReference type="FunFam" id="3.20.20.80:FF:000363">
    <property type="entry name" value="Chitinase, putative"/>
    <property type="match status" value="1"/>
</dbReference>
<organism evidence="3">
    <name type="scientific">Ixodes ricinus</name>
    <name type="common">Common tick</name>
    <name type="synonym">Acarus ricinus</name>
    <dbReference type="NCBI Taxonomy" id="34613"/>
    <lineage>
        <taxon>Eukaryota</taxon>
        <taxon>Metazoa</taxon>
        <taxon>Ecdysozoa</taxon>
        <taxon>Arthropoda</taxon>
        <taxon>Chelicerata</taxon>
        <taxon>Arachnida</taxon>
        <taxon>Acari</taxon>
        <taxon>Parasitiformes</taxon>
        <taxon>Ixodida</taxon>
        <taxon>Ixodoidea</taxon>
        <taxon>Ixodidae</taxon>
        <taxon>Ixodinae</taxon>
        <taxon>Ixodes</taxon>
    </lineage>
</organism>
<dbReference type="GO" id="GO:0005576">
    <property type="term" value="C:extracellular region"/>
    <property type="evidence" value="ECO:0007669"/>
    <property type="project" value="TreeGrafter"/>
</dbReference>
<evidence type="ECO:0000259" key="2">
    <source>
        <dbReference type="PROSITE" id="PS51910"/>
    </source>
</evidence>
<dbReference type="SMART" id="SM00636">
    <property type="entry name" value="Glyco_18"/>
    <property type="match status" value="1"/>
</dbReference>
<keyword evidence="3" id="KW-0430">Lectin</keyword>
<dbReference type="GO" id="GO:0004568">
    <property type="term" value="F:chitinase activity"/>
    <property type="evidence" value="ECO:0007669"/>
    <property type="project" value="TreeGrafter"/>
</dbReference>
<dbReference type="InterPro" id="IPR001223">
    <property type="entry name" value="Glyco_hydro18_cat"/>
</dbReference>
<dbReference type="PANTHER" id="PTHR11177:SF144">
    <property type="entry name" value="CHITINASE 5"/>
    <property type="match status" value="1"/>
</dbReference>
<keyword evidence="1" id="KW-0472">Membrane</keyword>
<sequence length="440" mass="49089">MENEETTLVGVRGSQPAVDLGDPFINSALVHTGSACLIFFVVFIFVLPGILLTTLKREKPFVLQDMRPPGSAAPQQIAGPDRPLVVCMINVSSYNREPPMRYSPDQVPSPWCSHVVFPLAGAADWTEDMLHYDYTHKVTHPNLYRDMVRLKKVRPALRILVSVGEHETSNNLFRYAAETLHSTVQFCSAVLRWTLGNGFDGLVIHHMFTGSTDDNRRGIVILLQKLWVHFERHGLTLVLVFEPETDLFDKPLLGGKICSYVDYAVVVAHGFRSQVFAEFSSPLRGPGNQTFDSAIERAISSGVPVHKLIPSVSFEGIAYTLDEGSDHRPGSVLLAGMSRGLPGPITKNPGALAYFELCRQLQSGNWTRVWDPRAGCAYAFSGDQWLTFEDEQSLTLKADYVRNRSLAGVMIWDVTSDDYRGYCGPSNILVQTLYEHFQRP</sequence>
<evidence type="ECO:0000256" key="1">
    <source>
        <dbReference type="SAM" id="Phobius"/>
    </source>
</evidence>
<name>A0A6B0VAV6_IXORI</name>
<dbReference type="AlphaFoldDB" id="A0A6B0VAV6"/>
<feature type="transmembrane region" description="Helical" evidence="1">
    <location>
        <begin position="28"/>
        <end position="52"/>
    </location>
</feature>
<dbReference type="GO" id="GO:0006032">
    <property type="term" value="P:chitin catabolic process"/>
    <property type="evidence" value="ECO:0007669"/>
    <property type="project" value="TreeGrafter"/>
</dbReference>
<dbReference type="GO" id="GO:0008061">
    <property type="term" value="F:chitin binding"/>
    <property type="evidence" value="ECO:0007669"/>
    <property type="project" value="InterPro"/>
</dbReference>
<dbReference type="InterPro" id="IPR050314">
    <property type="entry name" value="Glycosyl_Hydrlase_18"/>
</dbReference>
<dbReference type="SUPFAM" id="SSF51445">
    <property type="entry name" value="(Trans)glycosidases"/>
    <property type="match status" value="1"/>
</dbReference>
<dbReference type="Pfam" id="PF00704">
    <property type="entry name" value="Glyco_hydro_18"/>
    <property type="match status" value="1"/>
</dbReference>
<accession>A0A6B0VAV6</accession>
<dbReference type="Gene3D" id="3.20.20.80">
    <property type="entry name" value="Glycosidases"/>
    <property type="match status" value="1"/>
</dbReference>
<dbReference type="GO" id="GO:0030246">
    <property type="term" value="F:carbohydrate binding"/>
    <property type="evidence" value="ECO:0007669"/>
    <property type="project" value="UniProtKB-KW"/>
</dbReference>
<keyword evidence="1" id="KW-1133">Transmembrane helix</keyword>
<dbReference type="InterPro" id="IPR029070">
    <property type="entry name" value="Chitinase_insertion_sf"/>
</dbReference>
<dbReference type="PANTHER" id="PTHR11177">
    <property type="entry name" value="CHITINASE"/>
    <property type="match status" value="1"/>
</dbReference>
<dbReference type="InterPro" id="IPR017853">
    <property type="entry name" value="GH"/>
</dbReference>
<dbReference type="Gene3D" id="3.10.50.10">
    <property type="match status" value="1"/>
</dbReference>
<dbReference type="EMBL" id="GIFC01017340">
    <property type="protein sequence ID" value="MXU99423.1"/>
    <property type="molecule type" value="Transcribed_RNA"/>
</dbReference>
<proteinExistence type="predicted"/>
<feature type="domain" description="GH18" evidence="2">
    <location>
        <begin position="83"/>
        <end position="440"/>
    </location>
</feature>
<dbReference type="FunFam" id="3.10.50.10:FF:000008">
    <property type="entry name" value="Chitinase 11"/>
    <property type="match status" value="1"/>
</dbReference>
<evidence type="ECO:0000313" key="3">
    <source>
        <dbReference type="EMBL" id="MXU99423.1"/>
    </source>
</evidence>
<reference evidence="3" key="1">
    <citation type="submission" date="2019-12" db="EMBL/GenBank/DDBJ databases">
        <title>An insight into the sialome of adult female Ixodes ricinus ticks feeding for 6 days.</title>
        <authorList>
            <person name="Perner J."/>
            <person name="Ribeiro J.M.C."/>
        </authorList>
    </citation>
    <scope>NUCLEOTIDE SEQUENCE</scope>
    <source>
        <strain evidence="3">Semi-engorged</strain>
        <tissue evidence="3">Salivary glands</tissue>
    </source>
</reference>